<reference evidence="11" key="1">
    <citation type="submission" date="2014-09" db="EMBL/GenBank/DDBJ databases">
        <title>Genome sequence of the luminous mushroom Mycena chlorophos for searching fungal bioluminescence genes.</title>
        <authorList>
            <person name="Tanaka Y."/>
            <person name="Kasuga D."/>
            <person name="Oba Y."/>
            <person name="Hase S."/>
            <person name="Sato K."/>
            <person name="Oba Y."/>
            <person name="Sakakibara Y."/>
        </authorList>
    </citation>
    <scope>NUCLEOTIDE SEQUENCE</scope>
</reference>
<keyword evidence="6" id="KW-0472">Membrane</keyword>
<dbReference type="InterPro" id="IPR013320">
    <property type="entry name" value="ConA-like_dom_sf"/>
</dbReference>
<keyword evidence="12" id="KW-1185">Reference proteome</keyword>
<feature type="region of interest" description="Disordered" evidence="9">
    <location>
        <begin position="409"/>
        <end position="433"/>
    </location>
</feature>
<evidence type="ECO:0000256" key="6">
    <source>
        <dbReference type="ARBA" id="ARBA00023136"/>
    </source>
</evidence>
<feature type="compositionally biased region" description="Low complexity" evidence="9">
    <location>
        <begin position="341"/>
        <end position="385"/>
    </location>
</feature>
<evidence type="ECO:0000256" key="8">
    <source>
        <dbReference type="ARBA" id="ARBA00023316"/>
    </source>
</evidence>
<dbReference type="Proteomes" id="UP000815677">
    <property type="component" value="Unassembled WGS sequence"/>
</dbReference>
<dbReference type="Pfam" id="PF09808">
    <property type="entry name" value="SNAPC1"/>
    <property type="match status" value="1"/>
</dbReference>
<feature type="compositionally biased region" description="Basic and acidic residues" evidence="9">
    <location>
        <begin position="411"/>
        <end position="433"/>
    </location>
</feature>
<evidence type="ECO:0000256" key="1">
    <source>
        <dbReference type="ARBA" id="ARBA00004606"/>
    </source>
</evidence>
<protein>
    <recommendedName>
        <fullName evidence="10">GH16 domain-containing protein</fullName>
    </recommendedName>
</protein>
<keyword evidence="7" id="KW-0325">Glycoprotein</keyword>
<dbReference type="InterPro" id="IPR019188">
    <property type="entry name" value="SNAPC1"/>
</dbReference>
<proteinExistence type="inferred from homology"/>
<dbReference type="InterPro" id="IPR005629">
    <property type="entry name" value="Skn1/Kre6/Sbg1"/>
</dbReference>
<comment type="subcellular location">
    <subcellularLocation>
        <location evidence="1">Membrane</location>
        <topology evidence="1">Single-pass type II membrane protein</topology>
    </subcellularLocation>
</comment>
<keyword evidence="3" id="KW-0812">Transmembrane</keyword>
<evidence type="ECO:0000256" key="3">
    <source>
        <dbReference type="ARBA" id="ARBA00022692"/>
    </source>
</evidence>
<evidence type="ECO:0000256" key="4">
    <source>
        <dbReference type="ARBA" id="ARBA00022968"/>
    </source>
</evidence>
<evidence type="ECO:0000259" key="10">
    <source>
        <dbReference type="PROSITE" id="PS51762"/>
    </source>
</evidence>
<dbReference type="Gene3D" id="2.60.120.200">
    <property type="match status" value="1"/>
</dbReference>
<dbReference type="SUPFAM" id="SSF49899">
    <property type="entry name" value="Concanavalin A-like lectins/glucanases"/>
    <property type="match status" value="1"/>
</dbReference>
<dbReference type="PANTHER" id="PTHR31361:SF1">
    <property type="entry name" value="BETA-GLUCAN SYNTHESIS-ASSOCIATED PROTEIN KRE6-RELATED"/>
    <property type="match status" value="1"/>
</dbReference>
<evidence type="ECO:0000313" key="11">
    <source>
        <dbReference type="EMBL" id="GAT47829.1"/>
    </source>
</evidence>
<sequence>MATRGEVRLQPSYFTSSLYVNALREDITSLILTFHDSYKADTTRPFATFKEIWVAQGWKWLHFRVFDLRARDTLLTTTARLFLERIVKSQAPFFRVAALFGLYTFFNTQPSGSSPALHSLSHIPIPIDQYELLLQLPFALASIVPPTPSNPSLAPLQPFVTYCLWNLLQNHAFHIVPASNLAAQNPRELPREMFVEGGLIDGNQPQRKGQYSKRDKVVKARFAVEGLSRLLQKQAPGLGMTATQYDRQKRALLDQIGTDDPILQEASESVAATLRKAHEQEPDVEVWTGMDRVDAASKLPGGLLQLLVYPFTPSSQPSYTQAVGPNAQRRYYQPPAAPAQSNRLSAASFQSSSTQSSRSDYGDFSRGPPSVRSNSSGGSSTRTATAYRPMTPALGDKFSFSADPAAWGADLSRDEPDDVLHNPDSRRNGKDTDHNVFTFRGISNLGCLFILGVGLVTLFAGYPLVSHFQSHSLSFFGAFGVGGTNATGQVPAIPGNFGLIDVATPKEAYTMNSYYSPGSELQLVFSDEFEVDGRSFYPDGEFELVRPRRDHDEQWLSSDYTESKGNTQSQLPEWDVVDVEQVLLHWRYSGGCSQPTRHYKRRGALASRSMGNLGRAGYGASLDGMWPYTYDACDVGTAPNQTLNGLPLSSTINGDPSADGALSYLPGQRLSRCTCKGESHPGPVHEDGTFVGRSAPEIDVLEAQITNKVGQVSQSGQWAPFNNEYRWFNTTDNLIIPDPEISALNSYLGGAFQQATSVVTNTNQKCYQLIDSTCFEVFGFEYQPGFDGAYISWISNNQLAWTLNEGGMAADPVAQISERPVPQEPMYIIANLAISENFGTIDFEHLTFPAVMKIDYVRVYQPKDAINIGCDPKDFPTQAYINTYIEAYTNPNFTTWTGDLDEGGFDQPNPKSSFLGQC</sequence>
<evidence type="ECO:0000256" key="2">
    <source>
        <dbReference type="ARBA" id="ARBA00010962"/>
    </source>
</evidence>
<gene>
    <name evidence="11" type="ORF">MCHLO_05271</name>
</gene>
<name>A0ABQ0LBD7_MYCCL</name>
<keyword evidence="8" id="KW-0961">Cell wall biogenesis/degradation</keyword>
<dbReference type="PANTHER" id="PTHR31361">
    <property type="entry name" value="BETA-GLUCAN SYNTHESIS-ASSOCIATED PROTEIN KRE6-RELATED"/>
    <property type="match status" value="1"/>
</dbReference>
<evidence type="ECO:0000256" key="7">
    <source>
        <dbReference type="ARBA" id="ARBA00023180"/>
    </source>
</evidence>
<feature type="region of interest" description="Disordered" evidence="9">
    <location>
        <begin position="331"/>
        <end position="385"/>
    </location>
</feature>
<feature type="domain" description="GH16" evidence="10">
    <location>
        <begin position="509"/>
        <end position="865"/>
    </location>
</feature>
<organism evidence="11 12">
    <name type="scientific">Mycena chlorophos</name>
    <name type="common">Agaric fungus</name>
    <name type="synonym">Agaricus chlorophos</name>
    <dbReference type="NCBI Taxonomy" id="658473"/>
    <lineage>
        <taxon>Eukaryota</taxon>
        <taxon>Fungi</taxon>
        <taxon>Dikarya</taxon>
        <taxon>Basidiomycota</taxon>
        <taxon>Agaricomycotina</taxon>
        <taxon>Agaricomycetes</taxon>
        <taxon>Agaricomycetidae</taxon>
        <taxon>Agaricales</taxon>
        <taxon>Marasmiineae</taxon>
        <taxon>Mycenaceae</taxon>
        <taxon>Mycena</taxon>
    </lineage>
</organism>
<evidence type="ECO:0000256" key="5">
    <source>
        <dbReference type="ARBA" id="ARBA00022989"/>
    </source>
</evidence>
<keyword evidence="5" id="KW-1133">Transmembrane helix</keyword>
<accession>A0ABQ0LBD7</accession>
<evidence type="ECO:0000313" key="12">
    <source>
        <dbReference type="Proteomes" id="UP000815677"/>
    </source>
</evidence>
<dbReference type="Pfam" id="PF03935">
    <property type="entry name" value="SKN1_KRE6_Sbg1"/>
    <property type="match status" value="2"/>
</dbReference>
<comment type="similarity">
    <text evidence="2">Belongs to the SKN1/KRE6 family.</text>
</comment>
<dbReference type="EMBL" id="DF844078">
    <property type="protein sequence ID" value="GAT47829.1"/>
    <property type="molecule type" value="Genomic_DNA"/>
</dbReference>
<dbReference type="PROSITE" id="PS51762">
    <property type="entry name" value="GH16_2"/>
    <property type="match status" value="1"/>
</dbReference>
<dbReference type="InterPro" id="IPR000757">
    <property type="entry name" value="Beta-glucanase-like"/>
</dbReference>
<evidence type="ECO:0000256" key="9">
    <source>
        <dbReference type="SAM" id="MobiDB-lite"/>
    </source>
</evidence>
<keyword evidence="4" id="KW-0735">Signal-anchor</keyword>